<dbReference type="OrthoDB" id="10626795at2759"/>
<evidence type="ECO:0000256" key="1">
    <source>
        <dbReference type="SAM" id="MobiDB-lite"/>
    </source>
</evidence>
<organism evidence="2 3">
    <name type="scientific">Liparis tanakae</name>
    <name type="common">Tanaka's snailfish</name>
    <dbReference type="NCBI Taxonomy" id="230148"/>
    <lineage>
        <taxon>Eukaryota</taxon>
        <taxon>Metazoa</taxon>
        <taxon>Chordata</taxon>
        <taxon>Craniata</taxon>
        <taxon>Vertebrata</taxon>
        <taxon>Euteleostomi</taxon>
        <taxon>Actinopterygii</taxon>
        <taxon>Neopterygii</taxon>
        <taxon>Teleostei</taxon>
        <taxon>Neoteleostei</taxon>
        <taxon>Acanthomorphata</taxon>
        <taxon>Eupercaria</taxon>
        <taxon>Perciformes</taxon>
        <taxon>Cottioidei</taxon>
        <taxon>Cottales</taxon>
        <taxon>Liparidae</taxon>
        <taxon>Liparis</taxon>
    </lineage>
</organism>
<gene>
    <name evidence="2" type="ORF">EYF80_062472</name>
</gene>
<dbReference type="Proteomes" id="UP000314294">
    <property type="component" value="Unassembled WGS sequence"/>
</dbReference>
<reference evidence="2 3" key="1">
    <citation type="submission" date="2019-03" db="EMBL/GenBank/DDBJ databases">
        <title>First draft genome of Liparis tanakae, snailfish: a comprehensive survey of snailfish specific genes.</title>
        <authorList>
            <person name="Kim W."/>
            <person name="Song I."/>
            <person name="Jeong J.-H."/>
            <person name="Kim D."/>
            <person name="Kim S."/>
            <person name="Ryu S."/>
            <person name="Song J.Y."/>
            <person name="Lee S.K."/>
        </authorList>
    </citation>
    <scope>NUCLEOTIDE SEQUENCE [LARGE SCALE GENOMIC DNA]</scope>
    <source>
        <tissue evidence="2">Muscle</tissue>
    </source>
</reference>
<keyword evidence="3" id="KW-1185">Reference proteome</keyword>
<name>A0A4Z2EF56_9TELE</name>
<feature type="compositionally biased region" description="Basic and acidic residues" evidence="1">
    <location>
        <begin position="8"/>
        <end position="31"/>
    </location>
</feature>
<dbReference type="EMBL" id="SRLO01008381">
    <property type="protein sequence ID" value="TNN27383.1"/>
    <property type="molecule type" value="Genomic_DNA"/>
</dbReference>
<protein>
    <submittedName>
        <fullName evidence="2">Uncharacterized protein</fullName>
    </submittedName>
</protein>
<feature type="region of interest" description="Disordered" evidence="1">
    <location>
        <begin position="1"/>
        <end position="44"/>
    </location>
</feature>
<proteinExistence type="predicted"/>
<comment type="caution">
    <text evidence="2">The sequence shown here is derived from an EMBL/GenBank/DDBJ whole genome shotgun (WGS) entry which is preliminary data.</text>
</comment>
<accession>A0A4Z2EF56</accession>
<evidence type="ECO:0000313" key="2">
    <source>
        <dbReference type="EMBL" id="TNN27383.1"/>
    </source>
</evidence>
<evidence type="ECO:0000313" key="3">
    <source>
        <dbReference type="Proteomes" id="UP000314294"/>
    </source>
</evidence>
<sequence length="66" mass="7239">MEGLRNGGMERWKDGGMESLRDGGMKVHLEPQETPIRGGAPRPARLRGDLDLVLALQESKSNQKPA</sequence>
<dbReference type="AlphaFoldDB" id="A0A4Z2EF56"/>